<dbReference type="Gene3D" id="3.90.180.10">
    <property type="entry name" value="Medium-chain alcohol dehydrogenases, catalytic domain"/>
    <property type="match status" value="1"/>
</dbReference>
<organism evidence="9 10">
    <name type="scientific">Trichoderma harzianum</name>
    <name type="common">Hypocrea lixii</name>
    <dbReference type="NCBI Taxonomy" id="5544"/>
    <lineage>
        <taxon>Eukaryota</taxon>
        <taxon>Fungi</taxon>
        <taxon>Dikarya</taxon>
        <taxon>Ascomycota</taxon>
        <taxon>Pezizomycotina</taxon>
        <taxon>Sordariomycetes</taxon>
        <taxon>Hypocreomycetidae</taxon>
        <taxon>Hypocreales</taxon>
        <taxon>Hypocreaceae</taxon>
        <taxon>Trichoderma</taxon>
    </lineage>
</organism>
<dbReference type="OMA" id="PKTYKAM"/>
<evidence type="ECO:0000256" key="1">
    <source>
        <dbReference type="ARBA" id="ARBA00001947"/>
    </source>
</evidence>
<evidence type="ECO:0000313" key="10">
    <source>
        <dbReference type="Proteomes" id="UP000034112"/>
    </source>
</evidence>
<dbReference type="AlphaFoldDB" id="A0A0F9XSE4"/>
<dbReference type="PROSITE" id="PS00059">
    <property type="entry name" value="ADH_ZINC"/>
    <property type="match status" value="1"/>
</dbReference>
<keyword evidence="3 7" id="KW-0479">Metal-binding</keyword>
<feature type="domain" description="Enoyl reductase (ER)" evidence="8">
    <location>
        <begin position="11"/>
        <end position="336"/>
    </location>
</feature>
<evidence type="ECO:0000256" key="6">
    <source>
        <dbReference type="ARBA" id="ARBA00023027"/>
    </source>
</evidence>
<accession>A0A0F9XSE4</accession>
<dbReference type="FunFam" id="3.40.50.720:FF:000039">
    <property type="entry name" value="Alcohol dehydrogenase AdhP"/>
    <property type="match status" value="1"/>
</dbReference>
<dbReference type="InterPro" id="IPR036291">
    <property type="entry name" value="NAD(P)-bd_dom_sf"/>
</dbReference>
<name>A0A0F9XSE4_TRIHA</name>
<dbReference type="InterPro" id="IPR002328">
    <property type="entry name" value="ADH_Zn_CS"/>
</dbReference>
<protein>
    <recommendedName>
        <fullName evidence="8">Enoyl reductase (ER) domain-containing protein</fullName>
    </recommendedName>
</protein>
<dbReference type="GO" id="GO:0008270">
    <property type="term" value="F:zinc ion binding"/>
    <property type="evidence" value="ECO:0007669"/>
    <property type="project" value="InterPro"/>
</dbReference>
<dbReference type="SUPFAM" id="SSF50129">
    <property type="entry name" value="GroES-like"/>
    <property type="match status" value="1"/>
</dbReference>
<evidence type="ECO:0000256" key="2">
    <source>
        <dbReference type="ARBA" id="ARBA00008072"/>
    </source>
</evidence>
<dbReference type="SUPFAM" id="SSF51735">
    <property type="entry name" value="NAD(P)-binding Rossmann-fold domains"/>
    <property type="match status" value="1"/>
</dbReference>
<dbReference type="OrthoDB" id="256333at2759"/>
<evidence type="ECO:0000256" key="3">
    <source>
        <dbReference type="ARBA" id="ARBA00022723"/>
    </source>
</evidence>
<dbReference type="GO" id="GO:0004022">
    <property type="term" value="F:alcohol dehydrogenase (NAD+) activity"/>
    <property type="evidence" value="ECO:0007669"/>
    <property type="project" value="TreeGrafter"/>
</dbReference>
<dbReference type="InterPro" id="IPR013154">
    <property type="entry name" value="ADH-like_N"/>
</dbReference>
<keyword evidence="5" id="KW-0560">Oxidoreductase</keyword>
<dbReference type="PANTHER" id="PTHR42940">
    <property type="entry name" value="ALCOHOL DEHYDROGENASE 1-RELATED"/>
    <property type="match status" value="1"/>
</dbReference>
<dbReference type="Proteomes" id="UP000034112">
    <property type="component" value="Unassembled WGS sequence"/>
</dbReference>
<keyword evidence="4 7" id="KW-0862">Zinc</keyword>
<sequence>MSLPKTYKAMVTLEASAPFTQQERELKMPGPGQVLVKVLACGVCSSDVSVISGHVGPVFPRVTGHELVGDIVAVGENVTRLTVGQRVGGPWHGGHDGTCRQCQRSQFQYCDNQAINGVSFDGGYAEYVLLRDEAAVRVPKEVDPAEIAPFLCAGVTVFNGIRKLHVEQGGNVVVNGLGGLGHLAVQYANKMGYEVIALSSGDDKATFAKELGAHHYINTKTSDAVAEILKLGGADIIVQTAPNPEMVSALVKALAPGGKLLNLTLLGPVPIDTVSLVMKGTSVHGWASGHAIDSEEAISFAVRHGIRCLVQRYPLAEAQKAIDDLIAGKPRFRNVLVMDQ</sequence>
<comment type="cofactor">
    <cofactor evidence="1 7">
        <name>Zn(2+)</name>
        <dbReference type="ChEBI" id="CHEBI:29105"/>
    </cofactor>
</comment>
<evidence type="ECO:0000256" key="4">
    <source>
        <dbReference type="ARBA" id="ARBA00022833"/>
    </source>
</evidence>
<proteinExistence type="inferred from homology"/>
<dbReference type="PANTHER" id="PTHR42940:SF7">
    <property type="entry name" value="ALCOHOL DEHYDROGENASE-LIKE N-TERMINAL DOMAIN-CONTAINING PROTEIN"/>
    <property type="match status" value="1"/>
</dbReference>
<evidence type="ECO:0000259" key="8">
    <source>
        <dbReference type="SMART" id="SM00829"/>
    </source>
</evidence>
<dbReference type="CDD" id="cd08296">
    <property type="entry name" value="CAD_like"/>
    <property type="match status" value="1"/>
</dbReference>
<comment type="caution">
    <text evidence="9">The sequence shown here is derived from an EMBL/GenBank/DDBJ whole genome shotgun (WGS) entry which is preliminary data.</text>
</comment>
<reference evidence="10" key="1">
    <citation type="journal article" date="2015" name="Genome Announc.">
        <title>Draft whole-genome sequence of the biocontrol agent Trichoderma harzianum T6776.</title>
        <authorList>
            <person name="Baroncelli R."/>
            <person name="Piaggeschi G."/>
            <person name="Fiorini L."/>
            <person name="Bertolini E."/>
            <person name="Zapparata A."/>
            <person name="Pe M.E."/>
            <person name="Sarrocco S."/>
            <person name="Vannacci G."/>
        </authorList>
    </citation>
    <scope>NUCLEOTIDE SEQUENCE [LARGE SCALE GENOMIC DNA]</scope>
    <source>
        <strain evidence="10">T6776</strain>
    </source>
</reference>
<evidence type="ECO:0000313" key="9">
    <source>
        <dbReference type="EMBL" id="KKP07380.1"/>
    </source>
</evidence>
<dbReference type="SMART" id="SM00829">
    <property type="entry name" value="PKS_ER"/>
    <property type="match status" value="1"/>
</dbReference>
<dbReference type="Pfam" id="PF08240">
    <property type="entry name" value="ADH_N"/>
    <property type="match status" value="1"/>
</dbReference>
<dbReference type="EMBL" id="JOKZ01000008">
    <property type="protein sequence ID" value="KKP07380.1"/>
    <property type="molecule type" value="Genomic_DNA"/>
</dbReference>
<dbReference type="InterPro" id="IPR013149">
    <property type="entry name" value="ADH-like_C"/>
</dbReference>
<dbReference type="InterPro" id="IPR011032">
    <property type="entry name" value="GroES-like_sf"/>
</dbReference>
<evidence type="ECO:0000256" key="7">
    <source>
        <dbReference type="RuleBase" id="RU361277"/>
    </source>
</evidence>
<keyword evidence="6" id="KW-0520">NAD</keyword>
<dbReference type="Pfam" id="PF00107">
    <property type="entry name" value="ADH_zinc_N"/>
    <property type="match status" value="1"/>
</dbReference>
<dbReference type="InterPro" id="IPR020843">
    <property type="entry name" value="ER"/>
</dbReference>
<dbReference type="Gene3D" id="3.40.50.720">
    <property type="entry name" value="NAD(P)-binding Rossmann-like Domain"/>
    <property type="match status" value="1"/>
</dbReference>
<gene>
    <name evidence="9" type="ORF">THAR02_00577</name>
</gene>
<dbReference type="GO" id="GO:0005737">
    <property type="term" value="C:cytoplasm"/>
    <property type="evidence" value="ECO:0007669"/>
    <property type="project" value="TreeGrafter"/>
</dbReference>
<comment type="similarity">
    <text evidence="2 7">Belongs to the zinc-containing alcohol dehydrogenase family.</text>
</comment>
<evidence type="ECO:0000256" key="5">
    <source>
        <dbReference type="ARBA" id="ARBA00023002"/>
    </source>
</evidence>